<evidence type="ECO:0000313" key="3">
    <source>
        <dbReference type="EMBL" id="KAF2640269.1"/>
    </source>
</evidence>
<dbReference type="OrthoDB" id="5347452at2759"/>
<dbReference type="EMBL" id="MU006785">
    <property type="protein sequence ID" value="KAF2640269.1"/>
    <property type="molecule type" value="Genomic_DNA"/>
</dbReference>
<evidence type="ECO:0000256" key="2">
    <source>
        <dbReference type="SAM" id="SignalP"/>
    </source>
</evidence>
<keyword evidence="2" id="KW-0732">Signal</keyword>
<protein>
    <submittedName>
        <fullName evidence="3">Uncharacterized protein</fullName>
    </submittedName>
</protein>
<feature type="signal peptide" evidence="2">
    <location>
        <begin position="1"/>
        <end position="22"/>
    </location>
</feature>
<evidence type="ECO:0000256" key="1">
    <source>
        <dbReference type="SAM" id="MobiDB-lite"/>
    </source>
</evidence>
<dbReference type="AlphaFoldDB" id="A0A6A6RXH4"/>
<proteinExistence type="predicted"/>
<organism evidence="3 4">
    <name type="scientific">Massarina eburnea CBS 473.64</name>
    <dbReference type="NCBI Taxonomy" id="1395130"/>
    <lineage>
        <taxon>Eukaryota</taxon>
        <taxon>Fungi</taxon>
        <taxon>Dikarya</taxon>
        <taxon>Ascomycota</taxon>
        <taxon>Pezizomycotina</taxon>
        <taxon>Dothideomycetes</taxon>
        <taxon>Pleosporomycetidae</taxon>
        <taxon>Pleosporales</taxon>
        <taxon>Massarineae</taxon>
        <taxon>Massarinaceae</taxon>
        <taxon>Massarina</taxon>
    </lineage>
</organism>
<accession>A0A6A6RXH4</accession>
<feature type="chain" id="PRO_5025522605" evidence="2">
    <location>
        <begin position="23"/>
        <end position="246"/>
    </location>
</feature>
<feature type="region of interest" description="Disordered" evidence="1">
    <location>
        <begin position="79"/>
        <end position="102"/>
    </location>
</feature>
<sequence>MMFFSLRAGVSLLAVLGVGTFAYRLDEPHDTPINRRYDANGWTPLSTWKSEPVLDVFKRRGDPALCGYSSGQDDYPTTCDTSSSRVRNTSLSRSSSCPGTSKSDCNVYTSRVANKSASACLSPSDCANNKYALACTSPISPFCATIYKTVSGARYDRYACAVAPISYEILSTTEGCGSGSCSSRVNYSARNSSISYMRSGNASLGNSSSTPSCADLSGIISSVTTITQAGGFSRGYEDSGGSDGDG</sequence>
<name>A0A6A6RXH4_9PLEO</name>
<reference evidence="3" key="1">
    <citation type="journal article" date="2020" name="Stud. Mycol.">
        <title>101 Dothideomycetes genomes: a test case for predicting lifestyles and emergence of pathogens.</title>
        <authorList>
            <person name="Haridas S."/>
            <person name="Albert R."/>
            <person name="Binder M."/>
            <person name="Bloem J."/>
            <person name="Labutti K."/>
            <person name="Salamov A."/>
            <person name="Andreopoulos B."/>
            <person name="Baker S."/>
            <person name="Barry K."/>
            <person name="Bills G."/>
            <person name="Bluhm B."/>
            <person name="Cannon C."/>
            <person name="Castanera R."/>
            <person name="Culley D."/>
            <person name="Daum C."/>
            <person name="Ezra D."/>
            <person name="Gonzalez J."/>
            <person name="Henrissat B."/>
            <person name="Kuo A."/>
            <person name="Liang C."/>
            <person name="Lipzen A."/>
            <person name="Lutzoni F."/>
            <person name="Magnuson J."/>
            <person name="Mondo S."/>
            <person name="Nolan M."/>
            <person name="Ohm R."/>
            <person name="Pangilinan J."/>
            <person name="Park H.-J."/>
            <person name="Ramirez L."/>
            <person name="Alfaro M."/>
            <person name="Sun H."/>
            <person name="Tritt A."/>
            <person name="Yoshinaga Y."/>
            <person name="Zwiers L.-H."/>
            <person name="Turgeon B."/>
            <person name="Goodwin S."/>
            <person name="Spatafora J."/>
            <person name="Crous P."/>
            <person name="Grigoriev I."/>
        </authorList>
    </citation>
    <scope>NUCLEOTIDE SEQUENCE</scope>
    <source>
        <strain evidence="3">CBS 473.64</strain>
    </source>
</reference>
<gene>
    <name evidence="3" type="ORF">P280DRAFT_507795</name>
</gene>
<dbReference type="Proteomes" id="UP000799753">
    <property type="component" value="Unassembled WGS sequence"/>
</dbReference>
<keyword evidence="4" id="KW-1185">Reference proteome</keyword>
<evidence type="ECO:0000313" key="4">
    <source>
        <dbReference type="Proteomes" id="UP000799753"/>
    </source>
</evidence>